<evidence type="ECO:0000313" key="6">
    <source>
        <dbReference type="EMBL" id="KAK4304098.1"/>
    </source>
</evidence>
<dbReference type="AlphaFoldDB" id="A0AAE1TZ69"/>
<evidence type="ECO:0000256" key="2">
    <source>
        <dbReference type="ARBA" id="ARBA00016807"/>
    </source>
</evidence>
<gene>
    <name evidence="6" type="ORF">Pmani_023945</name>
</gene>
<reference evidence="6" key="1">
    <citation type="submission" date="2023-11" db="EMBL/GenBank/DDBJ databases">
        <title>Genome assemblies of two species of porcelain crab, Petrolisthes cinctipes and Petrolisthes manimaculis (Anomura: Porcellanidae).</title>
        <authorList>
            <person name="Angst P."/>
        </authorList>
    </citation>
    <scope>NUCLEOTIDE SEQUENCE</scope>
    <source>
        <strain evidence="6">PB745_02</strain>
        <tissue evidence="6">Gill</tissue>
    </source>
</reference>
<organism evidence="6 7">
    <name type="scientific">Petrolisthes manimaculis</name>
    <dbReference type="NCBI Taxonomy" id="1843537"/>
    <lineage>
        <taxon>Eukaryota</taxon>
        <taxon>Metazoa</taxon>
        <taxon>Ecdysozoa</taxon>
        <taxon>Arthropoda</taxon>
        <taxon>Crustacea</taxon>
        <taxon>Multicrustacea</taxon>
        <taxon>Malacostraca</taxon>
        <taxon>Eumalacostraca</taxon>
        <taxon>Eucarida</taxon>
        <taxon>Decapoda</taxon>
        <taxon>Pleocyemata</taxon>
        <taxon>Anomura</taxon>
        <taxon>Galatheoidea</taxon>
        <taxon>Porcellanidae</taxon>
        <taxon>Petrolisthes</taxon>
    </lineage>
</organism>
<proteinExistence type="predicted"/>
<comment type="caution">
    <text evidence="6">The sequence shown here is derived from an EMBL/GenBank/DDBJ whole genome shotgun (WGS) entry which is preliminary data.</text>
</comment>
<comment type="subunit">
    <text evidence="1">Self-associates forming complexes of several hundred monomers.</text>
</comment>
<protein>
    <recommendedName>
        <fullName evidence="2">Regulatory protein zeste</fullName>
    </recommendedName>
</protein>
<dbReference type="Proteomes" id="UP001292094">
    <property type="component" value="Unassembled WGS sequence"/>
</dbReference>
<comment type="function">
    <text evidence="3">Involved in transvection phenomena (= synapsis-dependent gene expression), where the synaptic pairing of chromosomes carrying genes with which zeste interacts influences the expression of these genes. Zeste binds to DNA and stimulates transcription from a nearby promoter.</text>
</comment>
<feature type="compositionally biased region" description="Polar residues" evidence="4">
    <location>
        <begin position="232"/>
        <end position="248"/>
    </location>
</feature>
<dbReference type="Pfam" id="PF13873">
    <property type="entry name" value="Myb_DNA-bind_5"/>
    <property type="match status" value="1"/>
</dbReference>
<dbReference type="InterPro" id="IPR028002">
    <property type="entry name" value="Myb_DNA-bind_5"/>
</dbReference>
<feature type="domain" description="Myb/SANT-like DNA-binding" evidence="5">
    <location>
        <begin position="4"/>
        <end position="62"/>
    </location>
</feature>
<feature type="region of interest" description="Disordered" evidence="4">
    <location>
        <begin position="227"/>
        <end position="300"/>
    </location>
</feature>
<evidence type="ECO:0000256" key="1">
    <source>
        <dbReference type="ARBA" id="ARBA00011764"/>
    </source>
</evidence>
<feature type="region of interest" description="Disordered" evidence="4">
    <location>
        <begin position="106"/>
        <end position="135"/>
    </location>
</feature>
<accession>A0AAE1TZ69</accession>
<evidence type="ECO:0000259" key="5">
    <source>
        <dbReference type="Pfam" id="PF13873"/>
    </source>
</evidence>
<sequence length="347" mass="38928">MERDLLKILVGKEKVIHVKRIDKRYVVAKQAAWQRVTNKYNSHGFGPRRTLRQLKKAWERIKISVFDLASAEIQDDRDRNSNFEATPGCSGEQDEVCFLGKSSDRTSGGDVGGLSSYTDSAAQNEKHLSDTDTDSLTDTDSFSMLLEGDWVRKGKRKQRRISSKTAHTIVDIQRNLHSSVDRLEQYMSAISKVDQHMGGINIAIKELVTITQRLESTLGYVIQSTHHEGRDNSTTNSHKSQPSNNHSSTHLDDDIYNLPETSESTSDGDGVQGVNTLPVGVTQQETSQNTSTKLTTSQDDDDEEELFGQYIGAAMRKLRDRSRSMAKLKIQQVLFGLQEADRDQGHK</sequence>
<evidence type="ECO:0000256" key="3">
    <source>
        <dbReference type="ARBA" id="ARBA00025466"/>
    </source>
</evidence>
<feature type="compositionally biased region" description="Polar residues" evidence="4">
    <location>
        <begin position="281"/>
        <end position="297"/>
    </location>
</feature>
<dbReference type="EMBL" id="JAWZYT010002480">
    <property type="protein sequence ID" value="KAK4304098.1"/>
    <property type="molecule type" value="Genomic_DNA"/>
</dbReference>
<evidence type="ECO:0000256" key="4">
    <source>
        <dbReference type="SAM" id="MobiDB-lite"/>
    </source>
</evidence>
<evidence type="ECO:0000313" key="7">
    <source>
        <dbReference type="Proteomes" id="UP001292094"/>
    </source>
</evidence>
<keyword evidence="7" id="KW-1185">Reference proteome</keyword>
<name>A0AAE1TZ69_9EUCA</name>